<keyword evidence="5" id="KW-0238">DNA-binding</keyword>
<dbReference type="InterPro" id="IPR013088">
    <property type="entry name" value="Znf_NHR/GATA"/>
</dbReference>
<dbReference type="SMART" id="SM00399">
    <property type="entry name" value="ZnF_C4"/>
    <property type="match status" value="1"/>
</dbReference>
<dbReference type="Pfam" id="PF00105">
    <property type="entry name" value="zf-C4"/>
    <property type="match status" value="1"/>
</dbReference>
<dbReference type="PANTHER" id="PTHR24082:SF473">
    <property type="entry name" value="ECDYSONE-INDUCED PROTEIN 75B, ISOFORM B"/>
    <property type="match status" value="1"/>
</dbReference>
<dbReference type="EMBL" id="MTYJ01000028">
    <property type="protein sequence ID" value="OQV20672.1"/>
    <property type="molecule type" value="Genomic_DNA"/>
</dbReference>
<dbReference type="OrthoDB" id="6159439at2759"/>
<evidence type="ECO:0000256" key="1">
    <source>
        <dbReference type="ARBA" id="ARBA00022723"/>
    </source>
</evidence>
<dbReference type="AlphaFoldDB" id="A0A1W0X009"/>
<evidence type="ECO:0000313" key="11">
    <source>
        <dbReference type="Proteomes" id="UP000192578"/>
    </source>
</evidence>
<keyword evidence="6" id="KW-0804">Transcription</keyword>
<dbReference type="GO" id="GO:0009755">
    <property type="term" value="P:hormone-mediated signaling pathway"/>
    <property type="evidence" value="ECO:0007669"/>
    <property type="project" value="TreeGrafter"/>
</dbReference>
<keyword evidence="2" id="KW-0863">Zinc-finger</keyword>
<dbReference type="SUPFAM" id="SSF57716">
    <property type="entry name" value="Glucocorticoid receptor-like (DNA-binding domain)"/>
    <property type="match status" value="1"/>
</dbReference>
<dbReference type="PROSITE" id="PS51030">
    <property type="entry name" value="NUCLEAR_REC_DBD_2"/>
    <property type="match status" value="1"/>
</dbReference>
<dbReference type="GO" id="GO:0000978">
    <property type="term" value="F:RNA polymerase II cis-regulatory region sequence-specific DNA binding"/>
    <property type="evidence" value="ECO:0007669"/>
    <property type="project" value="TreeGrafter"/>
</dbReference>
<dbReference type="Gene3D" id="1.10.565.10">
    <property type="entry name" value="Retinoid X Receptor"/>
    <property type="match status" value="1"/>
</dbReference>
<protein>
    <recommendedName>
        <fullName evidence="9">Nuclear receptor domain-containing protein</fullName>
    </recommendedName>
</protein>
<keyword evidence="11" id="KW-1185">Reference proteome</keyword>
<dbReference type="PANTHER" id="PTHR24082">
    <property type="entry name" value="NUCLEAR HORMONE RECEPTOR"/>
    <property type="match status" value="1"/>
</dbReference>
<evidence type="ECO:0000256" key="8">
    <source>
        <dbReference type="ARBA" id="ARBA00023242"/>
    </source>
</evidence>
<dbReference type="GO" id="GO:0004879">
    <property type="term" value="F:nuclear receptor activity"/>
    <property type="evidence" value="ECO:0007669"/>
    <property type="project" value="TreeGrafter"/>
</dbReference>
<dbReference type="GO" id="GO:0030154">
    <property type="term" value="P:cell differentiation"/>
    <property type="evidence" value="ECO:0007669"/>
    <property type="project" value="TreeGrafter"/>
</dbReference>
<dbReference type="InterPro" id="IPR035500">
    <property type="entry name" value="NHR-like_dom_sf"/>
</dbReference>
<evidence type="ECO:0000256" key="7">
    <source>
        <dbReference type="ARBA" id="ARBA00023170"/>
    </source>
</evidence>
<keyword evidence="7" id="KW-0675">Receptor</keyword>
<evidence type="ECO:0000256" key="3">
    <source>
        <dbReference type="ARBA" id="ARBA00022833"/>
    </source>
</evidence>
<evidence type="ECO:0000256" key="5">
    <source>
        <dbReference type="ARBA" id="ARBA00023125"/>
    </source>
</evidence>
<keyword evidence="4" id="KW-0805">Transcription regulation</keyword>
<organism evidence="10 11">
    <name type="scientific">Hypsibius exemplaris</name>
    <name type="common">Freshwater tardigrade</name>
    <dbReference type="NCBI Taxonomy" id="2072580"/>
    <lineage>
        <taxon>Eukaryota</taxon>
        <taxon>Metazoa</taxon>
        <taxon>Ecdysozoa</taxon>
        <taxon>Tardigrada</taxon>
        <taxon>Eutardigrada</taxon>
        <taxon>Parachela</taxon>
        <taxon>Hypsibioidea</taxon>
        <taxon>Hypsibiidae</taxon>
        <taxon>Hypsibius</taxon>
    </lineage>
</organism>
<evidence type="ECO:0000256" key="6">
    <source>
        <dbReference type="ARBA" id="ARBA00023163"/>
    </source>
</evidence>
<dbReference type="InterPro" id="IPR001628">
    <property type="entry name" value="Znf_hrmn_rcpt"/>
</dbReference>
<dbReference type="InterPro" id="IPR050234">
    <property type="entry name" value="Nuclear_hormone_rcpt_NR1"/>
</dbReference>
<accession>A0A1W0X009</accession>
<comment type="caution">
    <text evidence="10">The sequence shown here is derived from an EMBL/GenBank/DDBJ whole genome shotgun (WGS) entry which is preliminary data.</text>
</comment>
<dbReference type="GO" id="GO:0008270">
    <property type="term" value="F:zinc ion binding"/>
    <property type="evidence" value="ECO:0007669"/>
    <property type="project" value="UniProtKB-KW"/>
</dbReference>
<evidence type="ECO:0000259" key="9">
    <source>
        <dbReference type="PROSITE" id="PS51030"/>
    </source>
</evidence>
<keyword evidence="3" id="KW-0862">Zinc</keyword>
<evidence type="ECO:0000256" key="2">
    <source>
        <dbReference type="ARBA" id="ARBA00022771"/>
    </source>
</evidence>
<evidence type="ECO:0000256" key="4">
    <source>
        <dbReference type="ARBA" id="ARBA00023015"/>
    </source>
</evidence>
<dbReference type="GO" id="GO:0045944">
    <property type="term" value="P:positive regulation of transcription by RNA polymerase II"/>
    <property type="evidence" value="ECO:0007669"/>
    <property type="project" value="TreeGrafter"/>
</dbReference>
<dbReference type="SUPFAM" id="SSF48508">
    <property type="entry name" value="Nuclear receptor ligand-binding domain"/>
    <property type="match status" value="1"/>
</dbReference>
<dbReference type="GO" id="GO:0000122">
    <property type="term" value="P:negative regulation of transcription by RNA polymerase II"/>
    <property type="evidence" value="ECO:0007669"/>
    <property type="project" value="TreeGrafter"/>
</dbReference>
<dbReference type="CDD" id="cd06916">
    <property type="entry name" value="NR_DBD_like"/>
    <property type="match status" value="1"/>
</dbReference>
<dbReference type="Gene3D" id="3.30.50.10">
    <property type="entry name" value="Erythroid Transcription Factor GATA-1, subunit A"/>
    <property type="match status" value="1"/>
</dbReference>
<sequence length="441" mass="50609">MQSSELERNEYRCVVCGRTATGVYYSVLACEGCKAFFRRISESGARYLCNFGNHCHVTVRATCKACRFRKCLAVGMQKRGTKGASKEIRRPKPPAAEISTQTITWTPESSSGVRVKTKKPSSTNDIYLDVDENERPGPRLLTEIVGRYANILDANRRQKVETYNAVAAAVSSVYGNQLVQWQVCMDFAFKHGIVRQQPETTLDRVVAALHDHNRESIAMTYQFASLLPGIHELDPSEKNHLTAGWKWISCWMIHRAPFVSATESYVTIGRQQVHYCRYWQDAVSDPQFNGFIYKFCEDFNDIGLEQTETYLLFAMVLLEPGKNSNQNNGSNLHLLHKHYTDVLFDVLKHRCSSHAELSQVCRKLERLFCEVKRVYRLYTNYIQTIDLKQTPPYRAIKNNHVITVLDALHWEEEPQEEFNLYEVTSEILPVTSSTHESTTMH</sequence>
<feature type="domain" description="Nuclear receptor" evidence="9">
    <location>
        <begin position="10"/>
        <end position="83"/>
    </location>
</feature>
<keyword evidence="8" id="KW-0539">Nucleus</keyword>
<gene>
    <name evidence="10" type="ORF">BV898_05256</name>
</gene>
<reference evidence="11" key="1">
    <citation type="submission" date="2017-01" db="EMBL/GenBank/DDBJ databases">
        <title>Comparative genomics of anhydrobiosis in the tardigrade Hypsibius dujardini.</title>
        <authorList>
            <person name="Yoshida Y."/>
            <person name="Koutsovoulos G."/>
            <person name="Laetsch D."/>
            <person name="Stevens L."/>
            <person name="Kumar S."/>
            <person name="Horikawa D."/>
            <person name="Ishino K."/>
            <person name="Komine S."/>
            <person name="Tomita M."/>
            <person name="Blaxter M."/>
            <person name="Arakawa K."/>
        </authorList>
    </citation>
    <scope>NUCLEOTIDE SEQUENCE [LARGE SCALE GENOMIC DNA]</scope>
    <source>
        <strain evidence="11">Z151</strain>
    </source>
</reference>
<name>A0A1W0X009_HYPEX</name>
<dbReference type="Proteomes" id="UP000192578">
    <property type="component" value="Unassembled WGS sequence"/>
</dbReference>
<keyword evidence="1" id="KW-0479">Metal-binding</keyword>
<proteinExistence type="predicted"/>
<evidence type="ECO:0000313" key="10">
    <source>
        <dbReference type="EMBL" id="OQV20672.1"/>
    </source>
</evidence>
<dbReference type="PRINTS" id="PR00047">
    <property type="entry name" value="STROIDFINGER"/>
</dbReference>